<gene>
    <name evidence="7" type="ORF">H2204_006063</name>
</gene>
<evidence type="ECO:0000256" key="1">
    <source>
        <dbReference type="ARBA" id="ARBA00004141"/>
    </source>
</evidence>
<evidence type="ECO:0000259" key="6">
    <source>
        <dbReference type="PROSITE" id="PS50850"/>
    </source>
</evidence>
<feature type="transmembrane region" description="Helical" evidence="5">
    <location>
        <begin position="409"/>
        <end position="428"/>
    </location>
</feature>
<dbReference type="InterPro" id="IPR020846">
    <property type="entry name" value="MFS_dom"/>
</dbReference>
<keyword evidence="2 5" id="KW-0812">Transmembrane</keyword>
<reference evidence="7" key="1">
    <citation type="submission" date="2022-10" db="EMBL/GenBank/DDBJ databases">
        <title>Culturing micro-colonial fungi from biological soil crusts in the Mojave desert and describing Neophaeococcomyces mojavensis, and introducing the new genera and species Taxawa tesnikishii.</title>
        <authorList>
            <person name="Kurbessoian T."/>
            <person name="Stajich J.E."/>
        </authorList>
    </citation>
    <scope>NUCLEOTIDE SEQUENCE</scope>
    <source>
        <strain evidence="7">TK_35</strain>
    </source>
</reference>
<name>A0AA38Y4R0_9EURO</name>
<dbReference type="InterPro" id="IPR011701">
    <property type="entry name" value="MFS"/>
</dbReference>
<comment type="caution">
    <text evidence="7">The sequence shown here is derived from an EMBL/GenBank/DDBJ whole genome shotgun (WGS) entry which is preliminary data.</text>
</comment>
<dbReference type="Gene3D" id="1.20.1720.10">
    <property type="entry name" value="Multidrug resistance protein D"/>
    <property type="match status" value="1"/>
</dbReference>
<feature type="transmembrane region" description="Helical" evidence="5">
    <location>
        <begin position="373"/>
        <end position="397"/>
    </location>
</feature>
<dbReference type="EMBL" id="JAPDRN010000036">
    <property type="protein sequence ID" value="KAJ9634830.1"/>
    <property type="molecule type" value="Genomic_DNA"/>
</dbReference>
<organism evidence="7 8">
    <name type="scientific">Knufia peltigerae</name>
    <dbReference type="NCBI Taxonomy" id="1002370"/>
    <lineage>
        <taxon>Eukaryota</taxon>
        <taxon>Fungi</taxon>
        <taxon>Dikarya</taxon>
        <taxon>Ascomycota</taxon>
        <taxon>Pezizomycotina</taxon>
        <taxon>Eurotiomycetes</taxon>
        <taxon>Chaetothyriomycetidae</taxon>
        <taxon>Chaetothyriales</taxon>
        <taxon>Trichomeriaceae</taxon>
        <taxon>Knufia</taxon>
    </lineage>
</organism>
<evidence type="ECO:0000256" key="4">
    <source>
        <dbReference type="ARBA" id="ARBA00023136"/>
    </source>
</evidence>
<accession>A0AA38Y4R0</accession>
<feature type="transmembrane region" description="Helical" evidence="5">
    <location>
        <begin position="334"/>
        <end position="353"/>
    </location>
</feature>
<dbReference type="GO" id="GO:0005886">
    <property type="term" value="C:plasma membrane"/>
    <property type="evidence" value="ECO:0007669"/>
    <property type="project" value="TreeGrafter"/>
</dbReference>
<evidence type="ECO:0000313" key="8">
    <source>
        <dbReference type="Proteomes" id="UP001172681"/>
    </source>
</evidence>
<evidence type="ECO:0000313" key="7">
    <source>
        <dbReference type="EMBL" id="KAJ9634830.1"/>
    </source>
</evidence>
<feature type="transmembrane region" description="Helical" evidence="5">
    <location>
        <begin position="303"/>
        <end position="322"/>
    </location>
</feature>
<keyword evidence="8" id="KW-1185">Reference proteome</keyword>
<keyword evidence="4 5" id="KW-0472">Membrane</keyword>
<dbReference type="PANTHER" id="PTHR23502">
    <property type="entry name" value="MAJOR FACILITATOR SUPERFAMILY"/>
    <property type="match status" value="1"/>
</dbReference>
<dbReference type="Proteomes" id="UP001172681">
    <property type="component" value="Unassembled WGS sequence"/>
</dbReference>
<dbReference type="PANTHER" id="PTHR23502:SF2">
    <property type="entry name" value="TRANSPORTER, PUTATIVE (AFU_ORTHOLOGUE AFUA_2G08910)-RELATED"/>
    <property type="match status" value="1"/>
</dbReference>
<feature type="transmembrane region" description="Helical" evidence="5">
    <location>
        <begin position="440"/>
        <end position="460"/>
    </location>
</feature>
<keyword evidence="3 5" id="KW-1133">Transmembrane helix</keyword>
<protein>
    <recommendedName>
        <fullName evidence="6">Major facilitator superfamily (MFS) profile domain-containing protein</fullName>
    </recommendedName>
</protein>
<feature type="transmembrane region" description="Helical" evidence="5">
    <location>
        <begin position="224"/>
        <end position="244"/>
    </location>
</feature>
<evidence type="ECO:0000256" key="5">
    <source>
        <dbReference type="SAM" id="Phobius"/>
    </source>
</evidence>
<proteinExistence type="predicted"/>
<dbReference type="InterPro" id="IPR036259">
    <property type="entry name" value="MFS_trans_sf"/>
</dbReference>
<sequence length="499" mass="55106">MTDQIAIDFHVRATHLENPHPSMEGATDLKPIATQASVGIDGTDYREILPIPSKDPNDPLNWSWTQKHVVLVLVAFMAFQTPFDAASPASGFLEQAVAFNTSVPSMLDSVGAHAVTTGVGGLLWVPLSYRYGRTPVYTAGAVVALLGTLGCSLSNNLGAYCGSRVVNALGCSASLSIGPLTVKDLFFLHERGQKMGIWTVFVGLSPYVGTLLDGFVTVYAGWRWMQWLTFFLWCVLLASCVAALPETLYDRHHNLVDVPSKKTYLQRLKWMSFPRRKLTFRSFWHPCIMFSYPSVIFPGFYYGTLYGFCVFGALGMLPFAFAEIYHFDAIGQGLIAIPLAIGTILGEPFAGPLSDWMLGLMMFGLTLEYEVHWIGPCVAIAIYSFAIQIISTVTFAYAVDCYEHAAGEVAIVLNFCRMTFSFYVSFYLPHYTEKVGYGWAYGIFAILSVVLFLLIVLLMFKGGEIRSRLGDVSQSELEVVHQTAAVQVDEEGSVTEKNE</sequence>
<feature type="transmembrane region" description="Helical" evidence="5">
    <location>
        <begin position="195"/>
        <end position="212"/>
    </location>
</feature>
<comment type="subcellular location">
    <subcellularLocation>
        <location evidence="1">Membrane</location>
        <topology evidence="1">Multi-pass membrane protein</topology>
    </subcellularLocation>
</comment>
<dbReference type="Pfam" id="PF07690">
    <property type="entry name" value="MFS_1"/>
    <property type="match status" value="1"/>
</dbReference>
<dbReference type="SUPFAM" id="SSF103473">
    <property type="entry name" value="MFS general substrate transporter"/>
    <property type="match status" value="1"/>
</dbReference>
<evidence type="ECO:0000256" key="2">
    <source>
        <dbReference type="ARBA" id="ARBA00022692"/>
    </source>
</evidence>
<feature type="domain" description="Major facilitator superfamily (MFS) profile" evidence="6">
    <location>
        <begin position="70"/>
        <end position="499"/>
    </location>
</feature>
<dbReference type="PROSITE" id="PS50850">
    <property type="entry name" value="MFS"/>
    <property type="match status" value="1"/>
</dbReference>
<evidence type="ECO:0000256" key="3">
    <source>
        <dbReference type="ARBA" id="ARBA00022989"/>
    </source>
</evidence>
<dbReference type="AlphaFoldDB" id="A0AA38Y4R0"/>
<dbReference type="GO" id="GO:0022857">
    <property type="term" value="F:transmembrane transporter activity"/>
    <property type="evidence" value="ECO:0007669"/>
    <property type="project" value="InterPro"/>
</dbReference>